<proteinExistence type="predicted"/>
<dbReference type="SMART" id="SM00369">
    <property type="entry name" value="LRR_TYP"/>
    <property type="match status" value="6"/>
</dbReference>
<dbReference type="SUPFAM" id="SSF52047">
    <property type="entry name" value="RNI-like"/>
    <property type="match status" value="1"/>
</dbReference>
<evidence type="ECO:0000256" key="4">
    <source>
        <dbReference type="SAM" id="SignalP"/>
    </source>
</evidence>
<feature type="chain" id="PRO_5041685524" description="Leucine-rich repeat-containing N-terminal plant-type domain-containing protein" evidence="4">
    <location>
        <begin position="24"/>
        <end position="417"/>
    </location>
</feature>
<organism evidence="5 6">
    <name type="scientific">Sphenostylis stenocarpa</name>
    <dbReference type="NCBI Taxonomy" id="92480"/>
    <lineage>
        <taxon>Eukaryota</taxon>
        <taxon>Viridiplantae</taxon>
        <taxon>Streptophyta</taxon>
        <taxon>Embryophyta</taxon>
        <taxon>Tracheophyta</taxon>
        <taxon>Spermatophyta</taxon>
        <taxon>Magnoliopsida</taxon>
        <taxon>eudicotyledons</taxon>
        <taxon>Gunneridae</taxon>
        <taxon>Pentapetalae</taxon>
        <taxon>rosids</taxon>
        <taxon>fabids</taxon>
        <taxon>Fabales</taxon>
        <taxon>Fabaceae</taxon>
        <taxon>Papilionoideae</taxon>
        <taxon>50 kb inversion clade</taxon>
        <taxon>NPAAA clade</taxon>
        <taxon>indigoferoid/millettioid clade</taxon>
        <taxon>Phaseoleae</taxon>
        <taxon>Sphenostylis</taxon>
    </lineage>
</organism>
<accession>A0AA86RLY9</accession>
<evidence type="ECO:0000313" key="5">
    <source>
        <dbReference type="EMBL" id="CAJ1803108.1"/>
    </source>
</evidence>
<dbReference type="PANTHER" id="PTHR48060">
    <property type="entry name" value="DNA DAMAGE-REPAIR/TOLERATION PROTEIN DRT100"/>
    <property type="match status" value="1"/>
</dbReference>
<gene>
    <name evidence="5" type="ORF">AYBTSS11_LOCUS693</name>
</gene>
<dbReference type="Gene3D" id="3.80.10.10">
    <property type="entry name" value="Ribonuclease Inhibitor"/>
    <property type="match status" value="3"/>
</dbReference>
<dbReference type="InterPro" id="IPR053211">
    <property type="entry name" value="DNA_repair-toleration"/>
</dbReference>
<dbReference type="PROSITE" id="PS51257">
    <property type="entry name" value="PROKAR_LIPOPROTEIN"/>
    <property type="match status" value="1"/>
</dbReference>
<keyword evidence="1" id="KW-0433">Leucine-rich repeat</keyword>
<dbReference type="SMART" id="SM00365">
    <property type="entry name" value="LRR_SD22"/>
    <property type="match status" value="5"/>
</dbReference>
<dbReference type="Proteomes" id="UP001189624">
    <property type="component" value="Chromosome 1"/>
</dbReference>
<dbReference type="AlphaFoldDB" id="A0AA86RLY9"/>
<dbReference type="PANTHER" id="PTHR48060:SF17">
    <property type="entry name" value="LRR RECEPTOR-LIKE SERINE_THREONINE-PROTEIN KINASE IRK-RELATED"/>
    <property type="match status" value="1"/>
</dbReference>
<dbReference type="InterPro" id="IPR003591">
    <property type="entry name" value="Leu-rich_rpt_typical-subtyp"/>
</dbReference>
<sequence>MKRKMKIVRLSFLLFLLLQAISSQSCSKQDRLALSALTSRFQIPFSSDSDCCEWEGVKCNSSTGRVTELSLRNSVEQYINYSDFSVFKDLKHLHLSLDNNIVGCVGNEGLPSLEVLELKLDNAASILSCVDGLSNLKSLYLSYNSFNTSSLHHVLETLSSKLSNLEVLDISGNTLTNDILPSLEGFTSLKELHLSQTELDSDLHIEGLCSKLSNLEVLDLSQNNFKDCDIGSALRLSILTNLTNLALSYNNIHNFVVREGSKSLSRLEELTLDGNMIDGNKLRDSLRALSSSIRVLSMSGNTFKGTIVAGDFKDLSNLQNLRLDGSRNMENKFLKRIGELTSLKLLSVAYSDINGTLPQADWFKLKNLEELDLSYNKFDGPLPSSFGNMTSLRILELSQNLFTGQFDSNIASLTSPS</sequence>
<keyword evidence="2 4" id="KW-0732">Signal</keyword>
<protein>
    <recommendedName>
        <fullName evidence="7">Leucine-rich repeat-containing N-terminal plant-type domain-containing protein</fullName>
    </recommendedName>
</protein>
<evidence type="ECO:0000256" key="2">
    <source>
        <dbReference type="ARBA" id="ARBA00022729"/>
    </source>
</evidence>
<evidence type="ECO:0000256" key="3">
    <source>
        <dbReference type="ARBA" id="ARBA00022737"/>
    </source>
</evidence>
<feature type="signal peptide" evidence="4">
    <location>
        <begin position="1"/>
        <end position="23"/>
    </location>
</feature>
<dbReference type="InterPro" id="IPR032675">
    <property type="entry name" value="LRR_dom_sf"/>
</dbReference>
<reference evidence="5" key="1">
    <citation type="submission" date="2023-10" db="EMBL/GenBank/DDBJ databases">
        <authorList>
            <person name="Domelevo Entfellner J.-B."/>
        </authorList>
    </citation>
    <scope>NUCLEOTIDE SEQUENCE</scope>
</reference>
<dbReference type="Pfam" id="PF13855">
    <property type="entry name" value="LRR_8"/>
    <property type="match status" value="1"/>
</dbReference>
<keyword evidence="6" id="KW-1185">Reference proteome</keyword>
<evidence type="ECO:0000256" key="1">
    <source>
        <dbReference type="ARBA" id="ARBA00022614"/>
    </source>
</evidence>
<dbReference type="Gramene" id="rna-AYBTSS11_LOCUS693">
    <property type="protein sequence ID" value="CAJ1803108.1"/>
    <property type="gene ID" value="gene-AYBTSS11_LOCUS693"/>
</dbReference>
<dbReference type="PROSITE" id="PS51450">
    <property type="entry name" value="LRR"/>
    <property type="match status" value="1"/>
</dbReference>
<name>A0AA86RLY9_9FABA</name>
<dbReference type="Pfam" id="PF00560">
    <property type="entry name" value="LRR_1"/>
    <property type="match status" value="3"/>
</dbReference>
<evidence type="ECO:0008006" key="7">
    <source>
        <dbReference type="Google" id="ProtNLM"/>
    </source>
</evidence>
<keyword evidence="3" id="KW-0677">Repeat</keyword>
<dbReference type="EMBL" id="OY731398">
    <property type="protein sequence ID" value="CAJ1803108.1"/>
    <property type="molecule type" value="Genomic_DNA"/>
</dbReference>
<evidence type="ECO:0000313" key="6">
    <source>
        <dbReference type="Proteomes" id="UP001189624"/>
    </source>
</evidence>
<dbReference type="InterPro" id="IPR001611">
    <property type="entry name" value="Leu-rich_rpt"/>
</dbReference>